<comment type="caution">
    <text evidence="1">The sequence shown here is derived from an EMBL/GenBank/DDBJ whole genome shotgun (WGS) entry which is preliminary data.</text>
</comment>
<evidence type="ECO:0008006" key="3">
    <source>
        <dbReference type="Google" id="ProtNLM"/>
    </source>
</evidence>
<evidence type="ECO:0000313" key="2">
    <source>
        <dbReference type="Proteomes" id="UP000019131"/>
    </source>
</evidence>
<sequence>MVDEGRDRNKRGALRKASRGEVETLVYNSSGPFQSCNGVTFSLTQDTLFMPNRWVSGDVQNNVCVMYSTRDANFINVKSLIEFSQASTNSVAIHPKTGELFFDHNGEGAVYKYNKEAPNRYEKMFNVRGSYNNMEMRLLFNLEGDVLYLVLRAKHCIYKVSYDATTHTFGTPEPFVGEWFTSGYDNGDGLAARFNTPSTPCLDPEGNLLIPDKGNHCIRKVTPKGVVTLYAGKPGEGGHSDGLPDKAKFKNPEAVTFYKNSLYVADRENHCIRQVVIE</sequence>
<dbReference type="PANTHER" id="PTHR13833:SF71">
    <property type="entry name" value="NHL DOMAIN-CONTAINING PROTEIN"/>
    <property type="match status" value="1"/>
</dbReference>
<organism evidence="1 2">
    <name type="scientific">Bacteroides reticulotermitis JCM 10512</name>
    <dbReference type="NCBI Taxonomy" id="1445607"/>
    <lineage>
        <taxon>Bacteria</taxon>
        <taxon>Pseudomonadati</taxon>
        <taxon>Bacteroidota</taxon>
        <taxon>Bacteroidia</taxon>
        <taxon>Bacteroidales</taxon>
        <taxon>Bacteroidaceae</taxon>
        <taxon>Bacteroides</taxon>
    </lineage>
</organism>
<dbReference type="Gene3D" id="2.120.10.30">
    <property type="entry name" value="TolB, C-terminal domain"/>
    <property type="match status" value="1"/>
</dbReference>
<gene>
    <name evidence="1" type="ORF">JCM10512_1436</name>
</gene>
<evidence type="ECO:0000313" key="1">
    <source>
        <dbReference type="EMBL" id="GAE83181.1"/>
    </source>
</evidence>
<proteinExistence type="predicted"/>
<dbReference type="InterPro" id="IPR011042">
    <property type="entry name" value="6-blade_b-propeller_TolB-like"/>
</dbReference>
<name>W4UQD7_9BACE</name>
<accession>W4UQD7</accession>
<dbReference type="OrthoDB" id="791543at2"/>
<dbReference type="PANTHER" id="PTHR13833">
    <property type="match status" value="1"/>
</dbReference>
<dbReference type="STRING" id="1445607.JCM10512_1436"/>
<reference evidence="1 2" key="1">
    <citation type="journal article" date="2014" name="Genome Announc.">
        <title>Draft Genome Sequence of Bacteroides reticulotermitis Strain JCM 10512T, Isolated from the Gut of a Termite.</title>
        <authorList>
            <person name="Yuki M."/>
            <person name="Oshima K."/>
            <person name="Suda W."/>
            <person name="Sakamoto M."/>
            <person name="Iida T."/>
            <person name="Hattori M."/>
            <person name="Ohkuma M."/>
        </authorList>
    </citation>
    <scope>NUCLEOTIDE SEQUENCE [LARGE SCALE GENOMIC DNA]</scope>
    <source>
        <strain evidence="1 2">JCM 10512</strain>
    </source>
</reference>
<dbReference type="AlphaFoldDB" id="W4UQD7"/>
<dbReference type="RefSeq" id="WP_052517112.1">
    <property type="nucleotide sequence ID" value="NZ_BAIV01000007.1"/>
</dbReference>
<dbReference type="EMBL" id="BAIV01000007">
    <property type="protein sequence ID" value="GAE83181.1"/>
    <property type="molecule type" value="Genomic_DNA"/>
</dbReference>
<protein>
    <recommendedName>
        <fullName evidence="3">Cell surface protein</fullName>
    </recommendedName>
</protein>
<keyword evidence="2" id="KW-1185">Reference proteome</keyword>
<dbReference type="SUPFAM" id="SSF101898">
    <property type="entry name" value="NHL repeat"/>
    <property type="match status" value="1"/>
</dbReference>
<dbReference type="Proteomes" id="UP000019131">
    <property type="component" value="Unassembled WGS sequence"/>
</dbReference>